<comment type="similarity">
    <text evidence="1">Belongs to the peptidase C14B family.</text>
</comment>
<gene>
    <name evidence="5" type="ORF">RDB_LOCUS120631</name>
</gene>
<name>A0A8H3H689_9AGAM</name>
<dbReference type="PANTHER" id="PTHR48104">
    <property type="entry name" value="METACASPASE-4"/>
    <property type="match status" value="1"/>
</dbReference>
<dbReference type="GO" id="GO:0006915">
    <property type="term" value="P:apoptotic process"/>
    <property type="evidence" value="ECO:0007669"/>
    <property type="project" value="UniProtKB-KW"/>
</dbReference>
<organism evidence="5 6">
    <name type="scientific">Rhizoctonia solani</name>
    <dbReference type="NCBI Taxonomy" id="456999"/>
    <lineage>
        <taxon>Eukaryota</taxon>
        <taxon>Fungi</taxon>
        <taxon>Dikarya</taxon>
        <taxon>Basidiomycota</taxon>
        <taxon>Agaricomycotina</taxon>
        <taxon>Agaricomycetes</taxon>
        <taxon>Cantharellales</taxon>
        <taxon>Ceratobasidiaceae</taxon>
        <taxon>Rhizoctonia</taxon>
    </lineage>
</organism>
<protein>
    <recommendedName>
        <fullName evidence="4">Peptidase C14 caspase domain-containing protein</fullName>
    </recommendedName>
</protein>
<dbReference type="SUPFAM" id="SSF52129">
    <property type="entry name" value="Caspase-like"/>
    <property type="match status" value="1"/>
</dbReference>
<dbReference type="EMBL" id="CAJMWY010003159">
    <property type="protein sequence ID" value="CAE6499583.1"/>
    <property type="molecule type" value="Genomic_DNA"/>
</dbReference>
<comment type="caution">
    <text evidence="5">The sequence shown here is derived from an EMBL/GenBank/DDBJ whole genome shotgun (WGS) entry which is preliminary data.</text>
</comment>
<evidence type="ECO:0000313" key="5">
    <source>
        <dbReference type="EMBL" id="CAE6499583.1"/>
    </source>
</evidence>
<dbReference type="InterPro" id="IPR029030">
    <property type="entry name" value="Caspase-like_dom_sf"/>
</dbReference>
<keyword evidence="3" id="KW-0645">Protease</keyword>
<dbReference type="AlphaFoldDB" id="A0A8H3H689"/>
<keyword evidence="3" id="KW-0378">Hydrolase</keyword>
<dbReference type="Proteomes" id="UP000663861">
    <property type="component" value="Unassembled WGS sequence"/>
</dbReference>
<dbReference type="GO" id="GO:0006508">
    <property type="term" value="P:proteolysis"/>
    <property type="evidence" value="ECO:0007669"/>
    <property type="project" value="InterPro"/>
</dbReference>
<feature type="domain" description="Peptidase C14 caspase" evidence="4">
    <location>
        <begin position="40"/>
        <end position="296"/>
    </location>
</feature>
<dbReference type="PANTHER" id="PTHR48104:SF30">
    <property type="entry name" value="METACASPASE-1"/>
    <property type="match status" value="1"/>
</dbReference>
<dbReference type="Pfam" id="PF00656">
    <property type="entry name" value="Peptidase_C14"/>
    <property type="match status" value="1"/>
</dbReference>
<dbReference type="GO" id="GO:0005737">
    <property type="term" value="C:cytoplasm"/>
    <property type="evidence" value="ECO:0007669"/>
    <property type="project" value="TreeGrafter"/>
</dbReference>
<dbReference type="GO" id="GO:0004197">
    <property type="term" value="F:cysteine-type endopeptidase activity"/>
    <property type="evidence" value="ECO:0007669"/>
    <property type="project" value="InterPro"/>
</dbReference>
<keyword evidence="2" id="KW-0053">Apoptosis</keyword>
<evidence type="ECO:0000256" key="2">
    <source>
        <dbReference type="ARBA" id="ARBA00022703"/>
    </source>
</evidence>
<dbReference type="InterPro" id="IPR011600">
    <property type="entry name" value="Pept_C14_caspase"/>
</dbReference>
<feature type="non-terminal residue" evidence="5">
    <location>
        <position position="1"/>
    </location>
</feature>
<dbReference type="Gene3D" id="3.40.50.1460">
    <property type="match status" value="1"/>
</dbReference>
<evidence type="ECO:0000313" key="6">
    <source>
        <dbReference type="Proteomes" id="UP000663861"/>
    </source>
</evidence>
<evidence type="ECO:0000256" key="1">
    <source>
        <dbReference type="ARBA" id="ARBA00009005"/>
    </source>
</evidence>
<sequence>MAVQGSSFSPQAVLERLTGEKIPGGTSHITPANAKKSNIHALVIGINDYLHHSHLRGAVNDANLFKSYLLNDLLVPERQITTLFNTQATRSEIIQAFKNLSIDPNIEHGDPIVIFYAGHGAEVQPPPNRRAVDGSRVQCLVPQDAGTSDLLSAVIPPIPDFTISSLLSRIASAKGDNLTVIFDSCHSASITRIGRGRGSRSIPSLCFSPLPEDIDSDIIAENQPIVTRSLRASHNQPEVRGMQSHVLLAACSSKGLAYEDLDTTPHHGYFTTALLKILRSVGPARLTYKSCIQRMPKLESSVAQHPVCEGINVNRMFFNAMISGADNSFILLEKKGPELYLQAGVVHGVTPGCLFAIHADLILDPTNPPLGTMIVNQVSPFRAVLKFGGDNPSFAIPKPAY</sequence>
<evidence type="ECO:0000256" key="3">
    <source>
        <dbReference type="ARBA" id="ARBA00022807"/>
    </source>
</evidence>
<reference evidence="5" key="1">
    <citation type="submission" date="2021-01" db="EMBL/GenBank/DDBJ databases">
        <authorList>
            <person name="Kaushik A."/>
        </authorList>
    </citation>
    <scope>NUCLEOTIDE SEQUENCE</scope>
    <source>
        <strain evidence="5">AG4-RS23</strain>
    </source>
</reference>
<evidence type="ECO:0000259" key="4">
    <source>
        <dbReference type="Pfam" id="PF00656"/>
    </source>
</evidence>
<accession>A0A8H3H689</accession>
<proteinExistence type="inferred from homology"/>
<keyword evidence="3" id="KW-0788">Thiol protease</keyword>
<dbReference type="InterPro" id="IPR050452">
    <property type="entry name" value="Metacaspase"/>
</dbReference>